<dbReference type="Proteomes" id="UP000032361">
    <property type="component" value="Unassembled WGS sequence"/>
</dbReference>
<dbReference type="STRING" id="1382798.PK35_14860"/>
<keyword evidence="1" id="KW-0676">Redox-active center</keyword>
<dbReference type="PATRIC" id="fig|1382798.3.peg.1538"/>
<protein>
    <submittedName>
        <fullName evidence="3">Thioredoxin</fullName>
    </submittedName>
</protein>
<dbReference type="PROSITE" id="PS51352">
    <property type="entry name" value="THIOREDOXIN_2"/>
    <property type="match status" value="1"/>
</dbReference>
<evidence type="ECO:0000313" key="3">
    <source>
        <dbReference type="EMBL" id="KJD31388.1"/>
    </source>
</evidence>
<dbReference type="PROSITE" id="PS51257">
    <property type="entry name" value="PROKAR_LIPOPROTEIN"/>
    <property type="match status" value="1"/>
</dbReference>
<dbReference type="GO" id="GO:0016491">
    <property type="term" value="F:oxidoreductase activity"/>
    <property type="evidence" value="ECO:0007669"/>
    <property type="project" value="InterPro"/>
</dbReference>
<feature type="domain" description="Thioredoxin" evidence="2">
    <location>
        <begin position="32"/>
        <end position="177"/>
    </location>
</feature>
<dbReference type="PANTHER" id="PTHR42852:SF13">
    <property type="entry name" value="PROTEIN DIPZ"/>
    <property type="match status" value="1"/>
</dbReference>
<dbReference type="CDD" id="cd02966">
    <property type="entry name" value="TlpA_like_family"/>
    <property type="match status" value="1"/>
</dbReference>
<organism evidence="3 4">
    <name type="scientific">Neotamlana nanhaiensis</name>
    <dbReference type="NCBI Taxonomy" id="1382798"/>
    <lineage>
        <taxon>Bacteria</taxon>
        <taxon>Pseudomonadati</taxon>
        <taxon>Bacteroidota</taxon>
        <taxon>Flavobacteriia</taxon>
        <taxon>Flavobacteriales</taxon>
        <taxon>Flavobacteriaceae</taxon>
        <taxon>Neotamlana</taxon>
    </lineage>
</organism>
<dbReference type="Pfam" id="PF00578">
    <property type="entry name" value="AhpC-TSA"/>
    <property type="match status" value="1"/>
</dbReference>
<dbReference type="PANTHER" id="PTHR42852">
    <property type="entry name" value="THIOL:DISULFIDE INTERCHANGE PROTEIN DSBE"/>
    <property type="match status" value="1"/>
</dbReference>
<evidence type="ECO:0000313" key="4">
    <source>
        <dbReference type="Proteomes" id="UP000032361"/>
    </source>
</evidence>
<dbReference type="AlphaFoldDB" id="A0A0D7VY70"/>
<comment type="caution">
    <text evidence="3">The sequence shown here is derived from an EMBL/GenBank/DDBJ whole genome shotgun (WGS) entry which is preliminary data.</text>
</comment>
<evidence type="ECO:0000256" key="1">
    <source>
        <dbReference type="ARBA" id="ARBA00023284"/>
    </source>
</evidence>
<accession>A0A0D7VY70</accession>
<keyword evidence="4" id="KW-1185">Reference proteome</keyword>
<dbReference type="InterPro" id="IPR050553">
    <property type="entry name" value="Thioredoxin_ResA/DsbE_sf"/>
</dbReference>
<reference evidence="3 4" key="1">
    <citation type="journal article" date="2015" name="Antonie Van Leeuwenhoek">
        <title>Tamlana nanhaiensis sp. nov., isolated from surface seawater collected from the South China Sea.</title>
        <authorList>
            <person name="Liu X."/>
            <person name="Lai Q."/>
            <person name="Du Y."/>
            <person name="Li G."/>
            <person name="Sun F."/>
            <person name="Shao Z."/>
        </authorList>
    </citation>
    <scope>NUCLEOTIDE SEQUENCE [LARGE SCALE GENOMIC DNA]</scope>
    <source>
        <strain evidence="3 4">FHC16</strain>
    </source>
</reference>
<dbReference type="EMBL" id="JTDV01000015">
    <property type="protein sequence ID" value="KJD31388.1"/>
    <property type="molecule type" value="Genomic_DNA"/>
</dbReference>
<gene>
    <name evidence="3" type="ORF">PK35_14860</name>
</gene>
<sequence>MKLKLIFIVFFALASCKQESKKETNVKEISKAKAIKTNNALEIYDFNGIEPFLNIKDNKTYVVNFWATWCGPCVKELPHFEELYKNYRDKNVEVLLVSLDFPHQYDTKLKPFIKERKLQSKVLVLDDPDMNTWIPKVDENWSGSIPATIIYNKNERTFFEQSFTYEELEEQLQQFLN</sequence>
<dbReference type="InterPro" id="IPR013766">
    <property type="entry name" value="Thioredoxin_domain"/>
</dbReference>
<evidence type="ECO:0000259" key="2">
    <source>
        <dbReference type="PROSITE" id="PS51352"/>
    </source>
</evidence>
<dbReference type="InterPro" id="IPR000866">
    <property type="entry name" value="AhpC/TSA"/>
</dbReference>
<dbReference type="InterPro" id="IPR036249">
    <property type="entry name" value="Thioredoxin-like_sf"/>
</dbReference>
<dbReference type="RefSeq" id="WP_044627360.1">
    <property type="nucleotide sequence ID" value="NZ_JTDV01000015.1"/>
</dbReference>
<proteinExistence type="predicted"/>
<dbReference type="PROSITE" id="PS00194">
    <property type="entry name" value="THIOREDOXIN_1"/>
    <property type="match status" value="1"/>
</dbReference>
<name>A0A0D7VY70_9FLAO</name>
<dbReference type="Gene3D" id="3.40.30.10">
    <property type="entry name" value="Glutaredoxin"/>
    <property type="match status" value="1"/>
</dbReference>
<dbReference type="OrthoDB" id="9815205at2"/>
<dbReference type="InterPro" id="IPR017937">
    <property type="entry name" value="Thioredoxin_CS"/>
</dbReference>
<dbReference type="GO" id="GO:0016209">
    <property type="term" value="F:antioxidant activity"/>
    <property type="evidence" value="ECO:0007669"/>
    <property type="project" value="InterPro"/>
</dbReference>
<dbReference type="SUPFAM" id="SSF52833">
    <property type="entry name" value="Thioredoxin-like"/>
    <property type="match status" value="1"/>
</dbReference>